<reference evidence="1" key="1">
    <citation type="submission" date="2020-02" db="EMBL/GenBank/DDBJ databases">
        <authorList>
            <person name="Meier V. D."/>
        </authorList>
    </citation>
    <scope>NUCLEOTIDE SEQUENCE</scope>
    <source>
        <strain evidence="1">AVDCRST_MAG86</strain>
    </source>
</reference>
<name>A0A6J4V9P4_9DEIN</name>
<dbReference type="EMBL" id="CADCWP010000113">
    <property type="protein sequence ID" value="CAA9570203.1"/>
    <property type="molecule type" value="Genomic_DNA"/>
</dbReference>
<sequence length="46" mass="5116">MSCQGVEELPFERVIAGEYQAAFDDLRPAWPFSPGELDTLLNTTVT</sequence>
<accession>A0A6J4V9P4</accession>
<organism evidence="1">
    <name type="scientific">uncultured Truepera sp</name>
    <dbReference type="NCBI Taxonomy" id="543023"/>
    <lineage>
        <taxon>Bacteria</taxon>
        <taxon>Thermotogati</taxon>
        <taxon>Deinococcota</taxon>
        <taxon>Deinococci</taxon>
        <taxon>Trueperales</taxon>
        <taxon>Trueperaceae</taxon>
        <taxon>Truepera</taxon>
        <taxon>environmental samples</taxon>
    </lineage>
</organism>
<proteinExistence type="predicted"/>
<protein>
    <submittedName>
        <fullName evidence="1">Uncharacterized protein</fullName>
    </submittedName>
</protein>
<evidence type="ECO:0000313" key="1">
    <source>
        <dbReference type="EMBL" id="CAA9570203.1"/>
    </source>
</evidence>
<gene>
    <name evidence="1" type="ORF">AVDCRST_MAG86-1581</name>
</gene>
<dbReference type="AlphaFoldDB" id="A0A6J4V9P4"/>